<organism evidence="4 5">
    <name type="scientific">Candidatus Limenecus avicola</name>
    <dbReference type="NCBI Taxonomy" id="2840847"/>
    <lineage>
        <taxon>Bacteria</taxon>
        <taxon>Bacillati</taxon>
        <taxon>Bacillota</taxon>
        <taxon>Clostridia</taxon>
        <taxon>Eubacteriales</taxon>
        <taxon>Clostridiaceae</taxon>
        <taxon>Clostridiaceae incertae sedis</taxon>
        <taxon>Candidatus Limenecus</taxon>
    </lineage>
</organism>
<dbReference type="InterPro" id="IPR014001">
    <property type="entry name" value="Helicase_ATP-bd"/>
</dbReference>
<accession>A0A9D1N058</accession>
<reference evidence="4" key="1">
    <citation type="submission" date="2020-10" db="EMBL/GenBank/DDBJ databases">
        <authorList>
            <person name="Gilroy R."/>
        </authorList>
    </citation>
    <scope>NUCLEOTIDE SEQUENCE</scope>
    <source>
        <strain evidence="4">CHK154-7741</strain>
    </source>
</reference>
<dbReference type="Pfam" id="PF12419">
    <property type="entry name" value="DUF3670"/>
    <property type="match status" value="1"/>
</dbReference>
<keyword evidence="4" id="KW-0347">Helicase</keyword>
<dbReference type="AlphaFoldDB" id="A0A9D1N058"/>
<dbReference type="InterPro" id="IPR027417">
    <property type="entry name" value="P-loop_NTPase"/>
</dbReference>
<dbReference type="CDD" id="cd18793">
    <property type="entry name" value="SF2_C_SNF"/>
    <property type="match status" value="1"/>
</dbReference>
<dbReference type="InterPro" id="IPR022138">
    <property type="entry name" value="DUF3670"/>
</dbReference>
<dbReference type="GO" id="GO:0005524">
    <property type="term" value="F:ATP binding"/>
    <property type="evidence" value="ECO:0007669"/>
    <property type="project" value="InterPro"/>
</dbReference>
<feature type="domain" description="Helicase ATP-binding" evidence="2">
    <location>
        <begin position="535"/>
        <end position="691"/>
    </location>
</feature>
<protein>
    <submittedName>
        <fullName evidence="4">DEAD/DEAH box helicase</fullName>
    </submittedName>
</protein>
<dbReference type="Pfam" id="PF00176">
    <property type="entry name" value="SNF2-rel_dom"/>
    <property type="match status" value="1"/>
</dbReference>
<dbReference type="Pfam" id="PF00271">
    <property type="entry name" value="Helicase_C"/>
    <property type="match status" value="1"/>
</dbReference>
<dbReference type="SMART" id="SM00487">
    <property type="entry name" value="DEXDc"/>
    <property type="match status" value="1"/>
</dbReference>
<dbReference type="InterPro" id="IPR001650">
    <property type="entry name" value="Helicase_C-like"/>
</dbReference>
<dbReference type="InterPro" id="IPR050496">
    <property type="entry name" value="SNF2_RAD54_helicase_repair"/>
</dbReference>
<dbReference type="PROSITE" id="PS51192">
    <property type="entry name" value="HELICASE_ATP_BIND_1"/>
    <property type="match status" value="1"/>
</dbReference>
<dbReference type="PROSITE" id="PS51194">
    <property type="entry name" value="HELICASE_CTER"/>
    <property type="match status" value="1"/>
</dbReference>
<evidence type="ECO:0000256" key="1">
    <source>
        <dbReference type="ARBA" id="ARBA00022801"/>
    </source>
</evidence>
<dbReference type="InterPro" id="IPR049730">
    <property type="entry name" value="SNF2/RAD54-like_C"/>
</dbReference>
<proteinExistence type="predicted"/>
<reference evidence="4" key="2">
    <citation type="journal article" date="2021" name="PeerJ">
        <title>Extensive microbial diversity within the chicken gut microbiome revealed by metagenomics and culture.</title>
        <authorList>
            <person name="Gilroy R."/>
            <person name="Ravi A."/>
            <person name="Getino M."/>
            <person name="Pursley I."/>
            <person name="Horton D.L."/>
            <person name="Alikhan N.F."/>
            <person name="Baker D."/>
            <person name="Gharbi K."/>
            <person name="Hall N."/>
            <person name="Watson M."/>
            <person name="Adriaenssens E.M."/>
            <person name="Foster-Nyarko E."/>
            <person name="Jarju S."/>
            <person name="Secka A."/>
            <person name="Antonio M."/>
            <person name="Oren A."/>
            <person name="Chaudhuri R.R."/>
            <person name="La Ragione R."/>
            <person name="Hildebrand F."/>
            <person name="Pallen M.J."/>
        </authorList>
    </citation>
    <scope>NUCLEOTIDE SEQUENCE</scope>
    <source>
        <strain evidence="4">CHK154-7741</strain>
    </source>
</reference>
<dbReference type="EMBL" id="DVOD01000027">
    <property type="protein sequence ID" value="HIU92223.1"/>
    <property type="molecule type" value="Genomic_DNA"/>
</dbReference>
<evidence type="ECO:0000259" key="3">
    <source>
        <dbReference type="PROSITE" id="PS51194"/>
    </source>
</evidence>
<dbReference type="GO" id="GO:0004386">
    <property type="term" value="F:helicase activity"/>
    <property type="evidence" value="ECO:0007669"/>
    <property type="project" value="UniProtKB-KW"/>
</dbReference>
<comment type="caution">
    <text evidence="4">The sequence shown here is derived from an EMBL/GenBank/DDBJ whole genome shotgun (WGS) entry which is preliminary data.</text>
</comment>
<keyword evidence="4" id="KW-0547">Nucleotide-binding</keyword>
<dbReference type="GO" id="GO:0015616">
    <property type="term" value="F:DNA translocase activity"/>
    <property type="evidence" value="ECO:0007669"/>
    <property type="project" value="TreeGrafter"/>
</dbReference>
<gene>
    <name evidence="4" type="ORF">IAD26_03705</name>
</gene>
<dbReference type="Proteomes" id="UP000886748">
    <property type="component" value="Unassembled WGS sequence"/>
</dbReference>
<dbReference type="Gene3D" id="3.40.50.10810">
    <property type="entry name" value="Tandem AAA-ATPase domain"/>
    <property type="match status" value="1"/>
</dbReference>
<dbReference type="Gene3D" id="3.40.50.300">
    <property type="entry name" value="P-loop containing nucleotide triphosphate hydrolases"/>
    <property type="match status" value="1"/>
</dbReference>
<dbReference type="InterPro" id="IPR038718">
    <property type="entry name" value="SNF2-like_sf"/>
</dbReference>
<dbReference type="InterPro" id="IPR000330">
    <property type="entry name" value="SNF2_N"/>
</dbReference>
<sequence>MSVNIKKNNIDELFLNLTENPVGMENKDFRLQLSTIYQLFEDEFEDAFVGKNTPLRNTNMYLLENGDFFVTPTNNFDFYAKSKGSLFRFRSEIKEIDVDGNKQDMIGYVIKQDIIFDYFASFNEILNFEDGTPTFNYLNRFAYTVMKIVEKLHFIPVVKQTENLFQIKYEIYKNSKDVTNAINSIKSAIPADFITNEDKYGFNKLLASFLNYIIFKFLHIKATKFKDAKAAVYFIKDASNKRFFRGNDLALAISEWLDEIYIGKYNILPEFEILKLTDDEYQLKINVKNIHTGEKHRIEDIYAETVHFENYTNQEIVDLIEKQLTYVARYYPELEEFFDEDHQFELNMNLNEVYKIIAQISYYLQKASIDVILPEGIDNIITPRASINARVKASRMSELRDIITSNGASATALNDLFDFSYTIAIGDDKLSVEEYEALTKDAQGLIKYKDHYVLIDKEENAKLIEKVKNPKITDKNKMEILHAALSSQMDDYDFDYDEAFANILKDLTKTEDVPPPESLKGVLRPYQERGFKWLHTNIKKGFGCCMADDMGLGKTIQVISFILKQKETGALKQPALVVCPTTLLGNWVKEIKHFAPAIKTSVYHGIERQLDTKADVIITTYAILRIDIEQIKKQKWSMMIIDEAQNIKNPDTSQTQAVKQIKADTKIAMTGTPVENKLTELWSIFDFINRGYLGSIRDFQKSYAIPIEKFKQSNRAEKLRLAISPFILRRLKTDKSIISDLPDKVVLNEYCYLTKTQAALYQSVLDNLMSDISKLNGINRRGMIFKLITALKQICNHPYQYLKSGDISKDVSGKAEQLVSITKQILENDEKTLIFTQYKEMGNILSTILNDELGVNPLFFHGSLNRTQREDLIKDFQENKDSNVMILSLKAGGTGLNLTAATNVIHYDLWWNPAVEDQATDRTYRIGQDKNVMVHRFITLGTFEEKIDEMINNKKDLANVAVFEGEKIITELSDEEIYKIFSLGV</sequence>
<name>A0A9D1N058_9CLOT</name>
<evidence type="ECO:0000313" key="4">
    <source>
        <dbReference type="EMBL" id="HIU92223.1"/>
    </source>
</evidence>
<evidence type="ECO:0000259" key="2">
    <source>
        <dbReference type="PROSITE" id="PS51192"/>
    </source>
</evidence>
<dbReference type="CDD" id="cd18012">
    <property type="entry name" value="DEXQc_arch_SWI2_SNF2"/>
    <property type="match status" value="1"/>
</dbReference>
<dbReference type="GO" id="GO:0016787">
    <property type="term" value="F:hydrolase activity"/>
    <property type="evidence" value="ECO:0007669"/>
    <property type="project" value="UniProtKB-KW"/>
</dbReference>
<feature type="domain" description="Helicase C-terminal" evidence="3">
    <location>
        <begin position="817"/>
        <end position="976"/>
    </location>
</feature>
<dbReference type="SMART" id="SM00490">
    <property type="entry name" value="HELICc"/>
    <property type="match status" value="1"/>
</dbReference>
<dbReference type="PANTHER" id="PTHR45629">
    <property type="entry name" value="SNF2/RAD54 FAMILY MEMBER"/>
    <property type="match status" value="1"/>
</dbReference>
<dbReference type="SUPFAM" id="SSF52540">
    <property type="entry name" value="P-loop containing nucleoside triphosphate hydrolases"/>
    <property type="match status" value="2"/>
</dbReference>
<dbReference type="PANTHER" id="PTHR45629:SF7">
    <property type="entry name" value="DNA EXCISION REPAIR PROTEIN ERCC-6-RELATED"/>
    <property type="match status" value="1"/>
</dbReference>
<keyword evidence="1" id="KW-0378">Hydrolase</keyword>
<evidence type="ECO:0000313" key="5">
    <source>
        <dbReference type="Proteomes" id="UP000886748"/>
    </source>
</evidence>
<keyword evidence="4" id="KW-0067">ATP-binding</keyword>